<dbReference type="PANTHER" id="PTHR43327:SF2">
    <property type="entry name" value="MODULATOR OF FTSH PROTEASE HFLK"/>
    <property type="match status" value="1"/>
</dbReference>
<proteinExistence type="inferred from homology"/>
<dbReference type="GO" id="GO:0016020">
    <property type="term" value="C:membrane"/>
    <property type="evidence" value="ECO:0007669"/>
    <property type="project" value="UniProtKB-SubCell"/>
</dbReference>
<dbReference type="EMBL" id="CP001016">
    <property type="protein sequence ID" value="ACB95360.1"/>
    <property type="molecule type" value="Genomic_DNA"/>
</dbReference>
<evidence type="ECO:0000256" key="5">
    <source>
        <dbReference type="ARBA" id="ARBA00023136"/>
    </source>
</evidence>
<dbReference type="SMART" id="SM00244">
    <property type="entry name" value="PHB"/>
    <property type="match status" value="1"/>
</dbReference>
<dbReference type="HOGENOM" id="CLU_039173_0_1_5"/>
<evidence type="ECO:0000256" key="4">
    <source>
        <dbReference type="ARBA" id="ARBA00022989"/>
    </source>
</evidence>
<dbReference type="SUPFAM" id="SSF117892">
    <property type="entry name" value="Band 7/SPFH domain"/>
    <property type="match status" value="1"/>
</dbReference>
<dbReference type="RefSeq" id="WP_012384717.1">
    <property type="nucleotide sequence ID" value="NC_010581.1"/>
</dbReference>
<dbReference type="KEGG" id="bid:Bind_1730"/>
<dbReference type="Gene3D" id="3.30.479.30">
    <property type="entry name" value="Band 7 domain"/>
    <property type="match status" value="1"/>
</dbReference>
<evidence type="ECO:0000259" key="8">
    <source>
        <dbReference type="SMART" id="SM00244"/>
    </source>
</evidence>
<sequence length="389" mass="43392">MPWSNNGGNGEKGMEPSGNPWKSGTEGPWGQRPEPPSSDFGDWLRRGLDRLRQLPPTGWNINIGIGVVLLLLFLWLASGFYTVRPNEIGLNKTFGRFTSRANPGLNYNYPFPIGSVQILQVTDRNTINIGFTIRPDARHPNTQAQYDLPEESLMLTGDENIADVKFVVVWQIDPLRPEDFAFNVANQRETVKAVAESAMREVIGRSQIQRILTAERKVIEPAVQELMQKVLNDYKAGVLILQVQLQSVDPPEQVIAAFRDVTAAQQDLDRMRNEAEAYANRIVPEARGAAAAIVQEAEGYRARSIAEATGQAARFNQIYDEYKKAPQITRERLYLETLERVLGSVDKVLIDAKTGQGAVQGVLPYLPLDHFQTETKAPETRAPKAGDQK</sequence>
<evidence type="ECO:0000256" key="1">
    <source>
        <dbReference type="ARBA" id="ARBA00004167"/>
    </source>
</evidence>
<evidence type="ECO:0000313" key="10">
    <source>
        <dbReference type="Proteomes" id="UP000001695"/>
    </source>
</evidence>
<dbReference type="STRING" id="395963.Bind_1730"/>
<evidence type="ECO:0000256" key="7">
    <source>
        <dbReference type="SAM" id="MobiDB-lite"/>
    </source>
</evidence>
<reference evidence="10" key="1">
    <citation type="submission" date="2008-03" db="EMBL/GenBank/DDBJ databases">
        <title>Complete sequence of chromosome of Beijerinckia indica subsp. indica ATCC 9039.</title>
        <authorList>
            <consortium name="US DOE Joint Genome Institute"/>
            <person name="Copeland A."/>
            <person name="Lucas S."/>
            <person name="Lapidus A."/>
            <person name="Glavina del Rio T."/>
            <person name="Dalin E."/>
            <person name="Tice H."/>
            <person name="Bruce D."/>
            <person name="Goodwin L."/>
            <person name="Pitluck S."/>
            <person name="LaButti K."/>
            <person name="Schmutz J."/>
            <person name="Larimer F."/>
            <person name="Land M."/>
            <person name="Hauser L."/>
            <person name="Kyrpides N."/>
            <person name="Mikhailova N."/>
            <person name="Dunfield P.F."/>
            <person name="Dedysh S.N."/>
            <person name="Liesack W."/>
            <person name="Saw J.H."/>
            <person name="Alam M."/>
            <person name="Chen Y."/>
            <person name="Murrell J.C."/>
            <person name="Richardson P."/>
        </authorList>
    </citation>
    <scope>NUCLEOTIDE SEQUENCE [LARGE SCALE GENOMIC DNA]</scope>
    <source>
        <strain evidence="10">ATCC 9039 / DSM 1715 / NCIMB 8712</strain>
    </source>
</reference>
<dbReference type="eggNOG" id="COG0330">
    <property type="taxonomic scope" value="Bacteria"/>
</dbReference>
<comment type="subunit">
    <text evidence="6">HflC and HflK may interact to form a multimeric complex.</text>
</comment>
<protein>
    <recommendedName>
        <fullName evidence="6">Protein HflK</fullName>
    </recommendedName>
</protein>
<feature type="region of interest" description="Disordered" evidence="7">
    <location>
        <begin position="1"/>
        <end position="41"/>
    </location>
</feature>
<organism evidence="9 10">
    <name type="scientific">Beijerinckia indica subsp. indica (strain ATCC 9039 / DSM 1715 / NCIMB 8712)</name>
    <dbReference type="NCBI Taxonomy" id="395963"/>
    <lineage>
        <taxon>Bacteria</taxon>
        <taxon>Pseudomonadati</taxon>
        <taxon>Pseudomonadota</taxon>
        <taxon>Alphaproteobacteria</taxon>
        <taxon>Hyphomicrobiales</taxon>
        <taxon>Beijerinckiaceae</taxon>
        <taxon>Beijerinckia</taxon>
    </lineage>
</organism>
<dbReference type="InterPro" id="IPR036013">
    <property type="entry name" value="Band_7/SPFH_dom_sf"/>
</dbReference>
<evidence type="ECO:0000313" key="9">
    <source>
        <dbReference type="EMBL" id="ACB95360.1"/>
    </source>
</evidence>
<dbReference type="AlphaFoldDB" id="B2ICT6"/>
<evidence type="ECO:0000256" key="6">
    <source>
        <dbReference type="RuleBase" id="RU364113"/>
    </source>
</evidence>
<name>B2ICT6_BEII9</name>
<keyword evidence="10" id="KW-1185">Reference proteome</keyword>
<evidence type="ECO:0000256" key="3">
    <source>
        <dbReference type="ARBA" id="ARBA00022692"/>
    </source>
</evidence>
<dbReference type="InterPro" id="IPR010201">
    <property type="entry name" value="HflK"/>
</dbReference>
<feature type="transmembrane region" description="Helical" evidence="6">
    <location>
        <begin position="61"/>
        <end position="83"/>
    </location>
</feature>
<dbReference type="Pfam" id="PF01145">
    <property type="entry name" value="Band_7"/>
    <property type="match status" value="1"/>
</dbReference>
<dbReference type="OrthoDB" id="9779595at2"/>
<dbReference type="NCBIfam" id="TIGR01933">
    <property type="entry name" value="hflK"/>
    <property type="match status" value="1"/>
</dbReference>
<accession>B2ICT6</accession>
<dbReference type="PANTHER" id="PTHR43327">
    <property type="entry name" value="STOMATIN-LIKE PROTEIN 2, MITOCHONDRIAL"/>
    <property type="match status" value="1"/>
</dbReference>
<comment type="similarity">
    <text evidence="2 6">Belongs to the band 7/mec-2 family. HflK subfamily.</text>
</comment>
<comment type="subcellular location">
    <subcellularLocation>
        <location evidence="1">Membrane</location>
        <topology evidence="1">Single-pass membrane protein</topology>
    </subcellularLocation>
</comment>
<gene>
    <name evidence="9" type="ordered locus">Bind_1730</name>
</gene>
<reference evidence="9 10" key="2">
    <citation type="journal article" date="2010" name="J. Bacteriol.">
        <title>Complete genome sequence of Beijerinckia indica subsp. indica.</title>
        <authorList>
            <person name="Tamas I."/>
            <person name="Dedysh S.N."/>
            <person name="Liesack W."/>
            <person name="Stott M.B."/>
            <person name="Alam M."/>
            <person name="Murrell J.C."/>
            <person name="Dunfield P.F."/>
        </authorList>
    </citation>
    <scope>NUCLEOTIDE SEQUENCE [LARGE SCALE GENOMIC DNA]</scope>
    <source>
        <strain evidence="10">ATCC 9039 / DSM 1715 / NCIMB 8712</strain>
    </source>
</reference>
<dbReference type="InterPro" id="IPR001107">
    <property type="entry name" value="Band_7"/>
</dbReference>
<comment type="function">
    <text evidence="6">HflC and HflK could encode or regulate a protease.</text>
</comment>
<evidence type="ECO:0000256" key="2">
    <source>
        <dbReference type="ARBA" id="ARBA00006971"/>
    </source>
</evidence>
<keyword evidence="5 6" id="KW-0472">Membrane</keyword>
<feature type="domain" description="Band 7" evidence="8">
    <location>
        <begin position="78"/>
        <end position="262"/>
    </location>
</feature>
<keyword evidence="4 6" id="KW-1133">Transmembrane helix</keyword>
<dbReference type="Proteomes" id="UP000001695">
    <property type="component" value="Chromosome"/>
</dbReference>
<dbReference type="CDD" id="cd03404">
    <property type="entry name" value="SPFH_HflK"/>
    <property type="match status" value="1"/>
</dbReference>
<keyword evidence="3 6" id="KW-0812">Transmembrane</keyword>
<dbReference type="InterPro" id="IPR050710">
    <property type="entry name" value="Band7/mec-2_domain"/>
</dbReference>